<dbReference type="GO" id="GO:0003677">
    <property type="term" value="F:DNA binding"/>
    <property type="evidence" value="ECO:0007669"/>
    <property type="project" value="InterPro"/>
</dbReference>
<dbReference type="PANTHER" id="PTHR30007:SF0">
    <property type="entry name" value="TRANSPOSASE"/>
    <property type="match status" value="1"/>
</dbReference>
<gene>
    <name evidence="3" type="ORF">DKP76_18950</name>
</gene>
<dbReference type="GO" id="GO:0004803">
    <property type="term" value="F:transposase activity"/>
    <property type="evidence" value="ECO:0007669"/>
    <property type="project" value="InterPro"/>
</dbReference>
<evidence type="ECO:0000259" key="1">
    <source>
        <dbReference type="Pfam" id="PF01609"/>
    </source>
</evidence>
<name>A0A316J5S2_9HYPH</name>
<dbReference type="Pfam" id="PF01609">
    <property type="entry name" value="DDE_Tnp_1"/>
    <property type="match status" value="1"/>
</dbReference>
<comment type="caution">
    <text evidence="3">The sequence shown here is derived from an EMBL/GenBank/DDBJ whole genome shotgun (WGS) entry which is preliminary data.</text>
</comment>
<dbReference type="EMBL" id="QGDB01000042">
    <property type="protein sequence ID" value="PWL16179.1"/>
    <property type="molecule type" value="Genomic_DNA"/>
</dbReference>
<dbReference type="Pfam" id="PF13340">
    <property type="entry name" value="DUF4096"/>
    <property type="match status" value="1"/>
</dbReference>
<evidence type="ECO:0000313" key="3">
    <source>
        <dbReference type="EMBL" id="PWL16179.1"/>
    </source>
</evidence>
<organism evidence="3 4">
    <name type="scientific">Falsochrobactrum shanghaiense</name>
    <dbReference type="NCBI Taxonomy" id="2201899"/>
    <lineage>
        <taxon>Bacteria</taxon>
        <taxon>Pseudomonadati</taxon>
        <taxon>Pseudomonadota</taxon>
        <taxon>Alphaproteobacteria</taxon>
        <taxon>Hyphomicrobiales</taxon>
        <taxon>Brucellaceae</taxon>
        <taxon>Falsochrobactrum</taxon>
    </lineage>
</organism>
<dbReference type="GO" id="GO:0006313">
    <property type="term" value="P:DNA transposition"/>
    <property type="evidence" value="ECO:0007669"/>
    <property type="project" value="InterPro"/>
</dbReference>
<dbReference type="InterPro" id="IPR025161">
    <property type="entry name" value="IS402-like_dom"/>
</dbReference>
<protein>
    <submittedName>
        <fullName evidence="3">IS5 family transposase</fullName>
    </submittedName>
</protein>
<keyword evidence="4" id="KW-1185">Reference proteome</keyword>
<feature type="non-terminal residue" evidence="3">
    <location>
        <position position="157"/>
    </location>
</feature>
<dbReference type="AlphaFoldDB" id="A0A316J5S2"/>
<feature type="domain" description="Transposase IS4-like" evidence="1">
    <location>
        <begin position="111"/>
        <end position="150"/>
    </location>
</feature>
<evidence type="ECO:0000259" key="2">
    <source>
        <dbReference type="Pfam" id="PF13340"/>
    </source>
</evidence>
<proteinExistence type="predicted"/>
<reference evidence="3 4" key="1">
    <citation type="submission" date="2018-05" db="EMBL/GenBank/DDBJ databases">
        <title>Comparative genomic sequence analysis between strain HN4 and CCM 8460T (Falsochrobactrum ovis) will provide more evidence to prove that HN4 is a new species of Falsochrobactrum.</title>
        <authorList>
            <person name="Lyu W."/>
            <person name="Sun L."/>
            <person name="Yao L."/>
        </authorList>
    </citation>
    <scope>NUCLEOTIDE SEQUENCE [LARGE SCALE GENOMIC DNA]</scope>
    <source>
        <strain evidence="3 4">HN4</strain>
    </source>
</reference>
<accession>A0A316J5S2</accession>
<dbReference type="PANTHER" id="PTHR30007">
    <property type="entry name" value="PHP DOMAIN PROTEIN"/>
    <property type="match status" value="1"/>
</dbReference>
<dbReference type="NCBIfam" id="NF033580">
    <property type="entry name" value="transpos_IS5_3"/>
    <property type="match status" value="1"/>
</dbReference>
<evidence type="ECO:0000313" key="4">
    <source>
        <dbReference type="Proteomes" id="UP000245865"/>
    </source>
</evidence>
<sequence length="157" mass="17801">MAWTETARRDYARRGLRYTSDCTDDEWAVVAPLLQPMSKVGRPREHDPRTLWNAIQYMATTGCQWAQLPKEFPPFTTVQYHFYRMRDSGLLDLINEILVAVTRLSEGRKAEPTAAIIDSQSVKTTEAGGPRGYDAGKKIKGRKRHIVTDMVGNMLEG</sequence>
<dbReference type="OrthoDB" id="9798237at2"/>
<feature type="domain" description="Insertion element IS402-like" evidence="2">
    <location>
        <begin position="23"/>
        <end position="94"/>
    </location>
</feature>
<dbReference type="InterPro" id="IPR002559">
    <property type="entry name" value="Transposase_11"/>
</dbReference>
<dbReference type="Proteomes" id="UP000245865">
    <property type="component" value="Unassembled WGS sequence"/>
</dbReference>
<dbReference type="RefSeq" id="WP_109708182.1">
    <property type="nucleotide sequence ID" value="NZ_QGDB01000042.1"/>
</dbReference>